<dbReference type="PROSITE" id="PS51257">
    <property type="entry name" value="PROKAR_LIPOPROTEIN"/>
    <property type="match status" value="1"/>
</dbReference>
<keyword evidence="12" id="KW-0472">Membrane</keyword>
<gene>
    <name evidence="15" type="ORF">NQ318_005481</name>
</gene>
<evidence type="ECO:0000256" key="14">
    <source>
        <dbReference type="RuleBase" id="RU000461"/>
    </source>
</evidence>
<dbReference type="GO" id="GO:0005789">
    <property type="term" value="C:endoplasmic reticulum membrane"/>
    <property type="evidence" value="ECO:0007669"/>
    <property type="project" value="UniProtKB-SubCell"/>
</dbReference>
<dbReference type="GO" id="GO:0004497">
    <property type="term" value="F:monooxygenase activity"/>
    <property type="evidence" value="ECO:0007669"/>
    <property type="project" value="UniProtKB-KW"/>
</dbReference>
<dbReference type="PANTHER" id="PTHR24292:SF100">
    <property type="entry name" value="CYTOCHROME P450 6A16, ISOFORM B-RELATED"/>
    <property type="match status" value="1"/>
</dbReference>
<comment type="subcellular location">
    <subcellularLocation>
        <location evidence="3">Endoplasmic reticulum membrane</location>
        <topology evidence="3">Peripheral membrane protein</topology>
    </subcellularLocation>
    <subcellularLocation>
        <location evidence="2">Microsome membrane</location>
        <topology evidence="2">Peripheral membrane protein</topology>
    </subcellularLocation>
</comment>
<dbReference type="InterPro" id="IPR001128">
    <property type="entry name" value="Cyt_P450"/>
</dbReference>
<keyword evidence="7" id="KW-0256">Endoplasmic reticulum</keyword>
<evidence type="ECO:0000256" key="13">
    <source>
        <dbReference type="PIRSR" id="PIRSR602401-1"/>
    </source>
</evidence>
<evidence type="ECO:0000256" key="2">
    <source>
        <dbReference type="ARBA" id="ARBA00004174"/>
    </source>
</evidence>
<dbReference type="PROSITE" id="PS00086">
    <property type="entry name" value="CYTOCHROME_P450"/>
    <property type="match status" value="1"/>
</dbReference>
<keyword evidence="8" id="KW-0492">Microsome</keyword>
<evidence type="ECO:0008006" key="17">
    <source>
        <dbReference type="Google" id="ProtNLM"/>
    </source>
</evidence>
<evidence type="ECO:0000256" key="10">
    <source>
        <dbReference type="ARBA" id="ARBA00023004"/>
    </source>
</evidence>
<keyword evidence="11 14" id="KW-0503">Monooxygenase</keyword>
<keyword evidence="16" id="KW-1185">Reference proteome</keyword>
<evidence type="ECO:0000256" key="11">
    <source>
        <dbReference type="ARBA" id="ARBA00023033"/>
    </source>
</evidence>
<dbReference type="Gene3D" id="1.10.630.10">
    <property type="entry name" value="Cytochrome P450"/>
    <property type="match status" value="1"/>
</dbReference>
<evidence type="ECO:0000256" key="8">
    <source>
        <dbReference type="ARBA" id="ARBA00022848"/>
    </source>
</evidence>
<dbReference type="InterPro" id="IPR017972">
    <property type="entry name" value="Cyt_P450_CS"/>
</dbReference>
<name>A0AAV8XPK7_9CUCU</name>
<keyword evidence="5 13" id="KW-0349">Heme</keyword>
<evidence type="ECO:0000256" key="4">
    <source>
        <dbReference type="ARBA" id="ARBA00010617"/>
    </source>
</evidence>
<dbReference type="PRINTS" id="PR00463">
    <property type="entry name" value="EP450I"/>
</dbReference>
<feature type="binding site" description="axial binding residue" evidence="13">
    <location>
        <position position="276"/>
    </location>
    <ligand>
        <name>heme</name>
        <dbReference type="ChEBI" id="CHEBI:30413"/>
    </ligand>
    <ligandPart>
        <name>Fe</name>
        <dbReference type="ChEBI" id="CHEBI:18248"/>
    </ligandPart>
</feature>
<evidence type="ECO:0000256" key="5">
    <source>
        <dbReference type="ARBA" id="ARBA00022617"/>
    </source>
</evidence>
<comment type="similarity">
    <text evidence="4 14">Belongs to the cytochrome P450 family.</text>
</comment>
<sequence length="333" mass="38256">MFYSERFTTDIIGTSAFGLGCNSFKEPDSPFRLKAMKFFRLTRLGALRTAFVNNCPNLARTLTFRTISKDVGDFFGKVIEDTVNYRENNGVVRRDFLQLLIDIKNGVGQEENGEKGDKKTLTMSEIAAQSFIFFLAGYETSSATMTFALYQLAINPDIQDRVREEIETVLSKHNGEMTYEAVTEFKYMEQVINETLRLYPPLPMILRSCSADYKVPGENLVIEKGTRVHIPVMGIHYDEEYYENPYCFDPDRFSEENKKKIKKYTYMPFGEGPRICIGMRFGLMQSKIGLASILRKFRVTLNERTKLPLTFCKTSVFINAEGGVWLNLEKIRS</sequence>
<dbReference type="GO" id="GO:0020037">
    <property type="term" value="F:heme binding"/>
    <property type="evidence" value="ECO:0007669"/>
    <property type="project" value="InterPro"/>
</dbReference>
<comment type="caution">
    <text evidence="15">The sequence shown here is derived from an EMBL/GenBank/DDBJ whole genome shotgun (WGS) entry which is preliminary data.</text>
</comment>
<keyword evidence="10 13" id="KW-0408">Iron</keyword>
<accession>A0AAV8XPK7</accession>
<dbReference type="GO" id="GO:0016705">
    <property type="term" value="F:oxidoreductase activity, acting on paired donors, with incorporation or reduction of molecular oxygen"/>
    <property type="evidence" value="ECO:0007669"/>
    <property type="project" value="InterPro"/>
</dbReference>
<dbReference type="GO" id="GO:0005506">
    <property type="term" value="F:iron ion binding"/>
    <property type="evidence" value="ECO:0007669"/>
    <property type="project" value="InterPro"/>
</dbReference>
<evidence type="ECO:0000313" key="16">
    <source>
        <dbReference type="Proteomes" id="UP001162162"/>
    </source>
</evidence>
<dbReference type="AlphaFoldDB" id="A0AAV8XPK7"/>
<proteinExistence type="inferred from homology"/>
<dbReference type="Proteomes" id="UP001162162">
    <property type="component" value="Unassembled WGS sequence"/>
</dbReference>
<dbReference type="InterPro" id="IPR036396">
    <property type="entry name" value="Cyt_P450_sf"/>
</dbReference>
<evidence type="ECO:0000256" key="3">
    <source>
        <dbReference type="ARBA" id="ARBA00004406"/>
    </source>
</evidence>
<comment type="cofactor">
    <cofactor evidence="1 13">
        <name>heme</name>
        <dbReference type="ChEBI" id="CHEBI:30413"/>
    </cofactor>
</comment>
<dbReference type="InterPro" id="IPR002401">
    <property type="entry name" value="Cyt_P450_E_grp-I"/>
</dbReference>
<evidence type="ECO:0000256" key="1">
    <source>
        <dbReference type="ARBA" id="ARBA00001971"/>
    </source>
</evidence>
<evidence type="ECO:0000256" key="6">
    <source>
        <dbReference type="ARBA" id="ARBA00022723"/>
    </source>
</evidence>
<evidence type="ECO:0000256" key="7">
    <source>
        <dbReference type="ARBA" id="ARBA00022824"/>
    </source>
</evidence>
<dbReference type="InterPro" id="IPR050476">
    <property type="entry name" value="Insect_CytP450_Detox"/>
</dbReference>
<keyword evidence="9 14" id="KW-0560">Oxidoreductase</keyword>
<dbReference type="Pfam" id="PF00067">
    <property type="entry name" value="p450"/>
    <property type="match status" value="1"/>
</dbReference>
<evidence type="ECO:0000256" key="12">
    <source>
        <dbReference type="ARBA" id="ARBA00023136"/>
    </source>
</evidence>
<dbReference type="CDD" id="cd11056">
    <property type="entry name" value="CYP6-like"/>
    <property type="match status" value="1"/>
</dbReference>
<evidence type="ECO:0000313" key="15">
    <source>
        <dbReference type="EMBL" id="KAJ8940730.1"/>
    </source>
</evidence>
<dbReference type="PRINTS" id="PR00385">
    <property type="entry name" value="P450"/>
</dbReference>
<dbReference type="FunFam" id="1.10.630.10:FF:000182">
    <property type="entry name" value="Cytochrome P450 3A4"/>
    <property type="match status" value="1"/>
</dbReference>
<protein>
    <recommendedName>
        <fullName evidence="17">Cytochrome P450</fullName>
    </recommendedName>
</protein>
<dbReference type="SUPFAM" id="SSF48264">
    <property type="entry name" value="Cytochrome P450"/>
    <property type="match status" value="1"/>
</dbReference>
<organism evidence="15 16">
    <name type="scientific">Aromia moschata</name>
    <dbReference type="NCBI Taxonomy" id="1265417"/>
    <lineage>
        <taxon>Eukaryota</taxon>
        <taxon>Metazoa</taxon>
        <taxon>Ecdysozoa</taxon>
        <taxon>Arthropoda</taxon>
        <taxon>Hexapoda</taxon>
        <taxon>Insecta</taxon>
        <taxon>Pterygota</taxon>
        <taxon>Neoptera</taxon>
        <taxon>Endopterygota</taxon>
        <taxon>Coleoptera</taxon>
        <taxon>Polyphaga</taxon>
        <taxon>Cucujiformia</taxon>
        <taxon>Chrysomeloidea</taxon>
        <taxon>Cerambycidae</taxon>
        <taxon>Cerambycinae</taxon>
        <taxon>Callichromatini</taxon>
        <taxon>Aromia</taxon>
    </lineage>
</organism>
<evidence type="ECO:0000256" key="9">
    <source>
        <dbReference type="ARBA" id="ARBA00023002"/>
    </source>
</evidence>
<dbReference type="PANTHER" id="PTHR24292">
    <property type="entry name" value="CYTOCHROME P450"/>
    <property type="match status" value="1"/>
</dbReference>
<dbReference type="EMBL" id="JAPWTK010000412">
    <property type="protein sequence ID" value="KAJ8940730.1"/>
    <property type="molecule type" value="Genomic_DNA"/>
</dbReference>
<reference evidence="15" key="1">
    <citation type="journal article" date="2023" name="Insect Mol. Biol.">
        <title>Genome sequencing provides insights into the evolution of gene families encoding plant cell wall-degrading enzymes in longhorned beetles.</title>
        <authorList>
            <person name="Shin N.R."/>
            <person name="Okamura Y."/>
            <person name="Kirsch R."/>
            <person name="Pauchet Y."/>
        </authorList>
    </citation>
    <scope>NUCLEOTIDE SEQUENCE</scope>
    <source>
        <strain evidence="15">AMC_N1</strain>
    </source>
</reference>
<keyword evidence="6 13" id="KW-0479">Metal-binding</keyword>